<evidence type="ECO:0000256" key="12">
    <source>
        <dbReference type="SAM" id="Phobius"/>
    </source>
</evidence>
<comment type="subcellular location">
    <subcellularLocation>
        <location evidence="1">Endoplasmic reticulum membrane</location>
        <topology evidence="1">Multi-pass membrane protein</topology>
    </subcellularLocation>
</comment>
<feature type="transmembrane region" description="Helical" evidence="12">
    <location>
        <begin position="230"/>
        <end position="256"/>
    </location>
</feature>
<evidence type="ECO:0000256" key="1">
    <source>
        <dbReference type="ARBA" id="ARBA00004477"/>
    </source>
</evidence>
<dbReference type="GO" id="GO:0005789">
    <property type="term" value="C:endoplasmic reticulum membrane"/>
    <property type="evidence" value="ECO:0007669"/>
    <property type="project" value="UniProtKB-SubCell"/>
</dbReference>
<keyword evidence="3" id="KW-0645">Protease</keyword>
<feature type="transmembrane region" description="Helical" evidence="12">
    <location>
        <begin position="262"/>
        <end position="280"/>
    </location>
</feature>
<evidence type="ECO:0000256" key="2">
    <source>
        <dbReference type="ARBA" id="ARBA00006897"/>
    </source>
</evidence>
<evidence type="ECO:0000256" key="3">
    <source>
        <dbReference type="ARBA" id="ARBA00022670"/>
    </source>
</evidence>
<evidence type="ECO:0000256" key="4">
    <source>
        <dbReference type="ARBA" id="ARBA00022692"/>
    </source>
</evidence>
<dbReference type="InterPro" id="IPR039731">
    <property type="entry name" value="Rce1"/>
</dbReference>
<feature type="transmembrane region" description="Helical" evidence="12">
    <location>
        <begin position="124"/>
        <end position="142"/>
    </location>
</feature>
<evidence type="ECO:0000256" key="7">
    <source>
        <dbReference type="ARBA" id="ARBA00022989"/>
    </source>
</evidence>
<dbReference type="InterPro" id="IPR003675">
    <property type="entry name" value="Rce1/LyrA-like_dom"/>
</dbReference>
<evidence type="ECO:0000256" key="6">
    <source>
        <dbReference type="ARBA" id="ARBA00022824"/>
    </source>
</evidence>
<dbReference type="EC" id="3.4.26.1" evidence="10"/>
<feature type="transmembrane region" description="Helical" evidence="12">
    <location>
        <begin position="6"/>
        <end position="25"/>
    </location>
</feature>
<reference evidence="14" key="1">
    <citation type="journal article" date="2014" name="Genome Announc.">
        <title>Draft genome sequence of Rhodosporidium toruloides CECT1137, an oleaginous yeast of biotechnological interest.</title>
        <authorList>
            <person name="Morin N."/>
            <person name="Calcas X."/>
            <person name="Devillers H."/>
            <person name="Durrens P."/>
            <person name="Sherman D.J."/>
            <person name="Nicaud J.-M."/>
            <person name="Neuveglise C."/>
        </authorList>
    </citation>
    <scope>NUCLEOTIDE SEQUENCE</scope>
    <source>
        <strain evidence="14">CECT1137</strain>
    </source>
</reference>
<keyword evidence="5" id="KW-0378">Hydrolase</keyword>
<evidence type="ECO:0000256" key="11">
    <source>
        <dbReference type="SAM" id="MobiDB-lite"/>
    </source>
</evidence>
<evidence type="ECO:0000313" key="14">
    <source>
        <dbReference type="EMBL" id="CDR47060.1"/>
    </source>
</evidence>
<feature type="domain" description="CAAX prenyl protease 2/Lysostaphin resistance protein A-like" evidence="13">
    <location>
        <begin position="168"/>
        <end position="275"/>
    </location>
</feature>
<sequence>MLSGWTTLACSAAVSSSYVGSIYLLPSTRTRHLPAPSPDTTQPQDIATAAPANPPRDRNHPAVIKARLLAVTLASLSSCAAIPCLLAHSQPTLFPTYSSAIPRAIALLGLALPSTPANLARLILYPLGLTASLFLGSLYVAYLEGELPGQRGARTWADWKRKFDGWKGARNYIVAPLTEELTFRSCILAISSLEGWSVSRMIFLSPLWFGLAHVHHARETYIAHGRTSRALLVAIAQSLFQLAYTTLFGWYASFLFLRTGSIIPPFLAHAFCNAMGVPPVGWALKVWPEKKAAILLSYTLGITLFIYHFNSWTDPALFRAGLGVELGRGTGGRWGWP</sequence>
<dbReference type="PANTHER" id="PTHR13046">
    <property type="entry name" value="PROTEASE U48 CAAX PRENYL PROTEASE RCE1"/>
    <property type="match status" value="1"/>
</dbReference>
<evidence type="ECO:0000259" key="13">
    <source>
        <dbReference type="Pfam" id="PF02517"/>
    </source>
</evidence>
<comment type="similarity">
    <text evidence="2">Belongs to the peptidase U48 family.</text>
</comment>
<evidence type="ECO:0000256" key="9">
    <source>
        <dbReference type="ARBA" id="ARBA00047280"/>
    </source>
</evidence>
<keyword evidence="8 12" id="KW-0472">Membrane</keyword>
<gene>
    <name evidence="14" type="ORF">RHTO0S_13e05446g</name>
</gene>
<feature type="transmembrane region" description="Helical" evidence="12">
    <location>
        <begin position="292"/>
        <end position="309"/>
    </location>
</feature>
<keyword evidence="7 12" id="KW-1133">Transmembrane helix</keyword>
<feature type="region of interest" description="Disordered" evidence="11">
    <location>
        <begin position="32"/>
        <end position="57"/>
    </location>
</feature>
<feature type="transmembrane region" description="Helical" evidence="12">
    <location>
        <begin position="68"/>
        <end position="88"/>
    </location>
</feature>
<comment type="catalytic activity">
    <reaction evidence="9">
        <text>Hydrolyzes the peptide bond -P2-(S-farnesyl or geranylgeranyl)C-P1'-P2'-P3'-COOH where P1' and P2' are amino acids with aliphatic sidechains and P3' is any C-terminal residue.</text>
        <dbReference type="EC" id="3.4.26.1"/>
    </reaction>
</comment>
<keyword evidence="4 12" id="KW-0812">Transmembrane</keyword>
<dbReference type="OrthoDB" id="271604at2759"/>
<dbReference type="GO" id="GO:0071586">
    <property type="term" value="P:CAAX-box protein processing"/>
    <property type="evidence" value="ECO:0007669"/>
    <property type="project" value="InterPro"/>
</dbReference>
<protein>
    <recommendedName>
        <fullName evidence="10">intramembrane prenyl-peptidase Rce1</fullName>
        <ecNumber evidence="10">3.4.26.1</ecNumber>
    </recommendedName>
</protein>
<dbReference type="Pfam" id="PF02517">
    <property type="entry name" value="Rce1-like"/>
    <property type="match status" value="1"/>
</dbReference>
<dbReference type="GO" id="GO:0004222">
    <property type="term" value="F:metalloendopeptidase activity"/>
    <property type="evidence" value="ECO:0007669"/>
    <property type="project" value="InterPro"/>
</dbReference>
<dbReference type="EMBL" id="LK052948">
    <property type="protein sequence ID" value="CDR47060.1"/>
    <property type="molecule type" value="Genomic_DNA"/>
</dbReference>
<evidence type="ECO:0000256" key="10">
    <source>
        <dbReference type="ARBA" id="ARBA00049729"/>
    </source>
</evidence>
<dbReference type="AlphaFoldDB" id="A0A061BAW3"/>
<accession>A0A061BAW3</accession>
<organism evidence="14">
    <name type="scientific">Rhodotorula toruloides</name>
    <name type="common">Yeast</name>
    <name type="synonym">Rhodosporidium toruloides</name>
    <dbReference type="NCBI Taxonomy" id="5286"/>
    <lineage>
        <taxon>Eukaryota</taxon>
        <taxon>Fungi</taxon>
        <taxon>Dikarya</taxon>
        <taxon>Basidiomycota</taxon>
        <taxon>Pucciniomycotina</taxon>
        <taxon>Microbotryomycetes</taxon>
        <taxon>Sporidiobolales</taxon>
        <taxon>Sporidiobolaceae</taxon>
        <taxon>Rhodotorula</taxon>
    </lineage>
</organism>
<evidence type="ECO:0000256" key="5">
    <source>
        <dbReference type="ARBA" id="ARBA00022801"/>
    </source>
</evidence>
<keyword evidence="6" id="KW-0256">Endoplasmic reticulum</keyword>
<name>A0A061BAW3_RHOTO</name>
<evidence type="ECO:0000256" key="8">
    <source>
        <dbReference type="ARBA" id="ARBA00023136"/>
    </source>
</evidence>
<dbReference type="PANTHER" id="PTHR13046:SF0">
    <property type="entry name" value="CAAX PRENYL PROTEASE 2"/>
    <property type="match status" value="1"/>
</dbReference>
<proteinExistence type="inferred from homology"/>